<dbReference type="Proteomes" id="UP001595660">
    <property type="component" value="Unassembled WGS sequence"/>
</dbReference>
<sequence>MPSRVPCPACALLWPLDRFDACPLCGREPPRSTRDPGPDPDADDGLAADGGADVCLRHRIRYLTESGECPMCERLDDDRADAAGGRA</sequence>
<name>A0ABD5NAL1_9EURY</name>
<feature type="compositionally biased region" description="Basic and acidic residues" evidence="1">
    <location>
        <begin position="28"/>
        <end position="37"/>
    </location>
</feature>
<dbReference type="EMBL" id="JBHRWN010000001">
    <property type="protein sequence ID" value="MFC3476119.1"/>
    <property type="molecule type" value="Genomic_DNA"/>
</dbReference>
<organism evidence="2 3">
    <name type="scientific">Halobacterium litoreum</name>
    <dbReference type="NCBI Taxonomy" id="2039234"/>
    <lineage>
        <taxon>Archaea</taxon>
        <taxon>Methanobacteriati</taxon>
        <taxon>Methanobacteriota</taxon>
        <taxon>Stenosarchaea group</taxon>
        <taxon>Halobacteria</taxon>
        <taxon>Halobacteriales</taxon>
        <taxon>Halobacteriaceae</taxon>
        <taxon>Halobacterium</taxon>
    </lineage>
</organism>
<feature type="region of interest" description="Disordered" evidence="1">
    <location>
        <begin position="27"/>
        <end position="48"/>
    </location>
</feature>
<dbReference type="RefSeq" id="WP_232572715.1">
    <property type="nucleotide sequence ID" value="NZ_CP089467.1"/>
</dbReference>
<evidence type="ECO:0008006" key="4">
    <source>
        <dbReference type="Google" id="ProtNLM"/>
    </source>
</evidence>
<proteinExistence type="predicted"/>
<comment type="caution">
    <text evidence="2">The sequence shown here is derived from an EMBL/GenBank/DDBJ whole genome shotgun (WGS) entry which is preliminary data.</text>
</comment>
<accession>A0ABD5NAL1</accession>
<evidence type="ECO:0000313" key="2">
    <source>
        <dbReference type="EMBL" id="MFC3476119.1"/>
    </source>
</evidence>
<protein>
    <recommendedName>
        <fullName evidence="4">Small CPxCG-related zinc finger protein</fullName>
    </recommendedName>
</protein>
<reference evidence="2 3" key="1">
    <citation type="journal article" date="2019" name="Int. J. Syst. Evol. Microbiol.">
        <title>The Global Catalogue of Microorganisms (GCM) 10K type strain sequencing project: providing services to taxonomists for standard genome sequencing and annotation.</title>
        <authorList>
            <consortium name="The Broad Institute Genomics Platform"/>
            <consortium name="The Broad Institute Genome Sequencing Center for Infectious Disease"/>
            <person name="Wu L."/>
            <person name="Ma J."/>
        </authorList>
    </citation>
    <scope>NUCLEOTIDE SEQUENCE [LARGE SCALE GENOMIC DNA]</scope>
    <source>
        <strain evidence="2 3">CGMCC 1.12562</strain>
    </source>
</reference>
<dbReference type="GeneID" id="69119273"/>
<evidence type="ECO:0000313" key="3">
    <source>
        <dbReference type="Proteomes" id="UP001595660"/>
    </source>
</evidence>
<evidence type="ECO:0000256" key="1">
    <source>
        <dbReference type="SAM" id="MobiDB-lite"/>
    </source>
</evidence>
<keyword evidence="3" id="KW-1185">Reference proteome</keyword>
<dbReference type="AlphaFoldDB" id="A0ABD5NAL1"/>
<gene>
    <name evidence="2" type="ORF">ACFOKC_00115</name>
</gene>